<dbReference type="EMBL" id="AP008231">
    <property type="protein sequence ID" value="BAD79680.1"/>
    <property type="molecule type" value="Genomic_DNA"/>
</dbReference>
<evidence type="ECO:0008006" key="3">
    <source>
        <dbReference type="Google" id="ProtNLM"/>
    </source>
</evidence>
<evidence type="ECO:0000313" key="2">
    <source>
        <dbReference type="Proteomes" id="UP000001175"/>
    </source>
</evidence>
<dbReference type="InterPro" id="IPR052928">
    <property type="entry name" value="Desiccation-related_membrane"/>
</dbReference>
<accession>A0A0H3K9S9</accession>
<sequence>MTSSRDKFWSGVLLGATAGAIAALLTAPRRGKETRVVLQQSLEHLPEVTAEVTEKVQEQAERLGVVVGDRWGTVRGRLKQAWRSGVAAAKQECQTTTIAAESVSEHESSSPDQSAS</sequence>
<dbReference type="Proteomes" id="UP000001175">
    <property type="component" value="Chromosome"/>
</dbReference>
<dbReference type="PANTHER" id="PTHR35792">
    <property type="entry name" value="GENERAL STRESS PROTEIN"/>
    <property type="match status" value="1"/>
</dbReference>
<dbReference type="InterPro" id="IPR024623">
    <property type="entry name" value="YtxH"/>
</dbReference>
<dbReference type="RefSeq" id="WP_011243800.1">
    <property type="nucleotide sequence ID" value="NC_006576.1"/>
</dbReference>
<dbReference type="KEGG" id="syc:syc1490_d"/>
<reference evidence="1 2" key="1">
    <citation type="journal article" date="2007" name="Photosyn. Res.">
        <title>Complete nucleotide sequence of the freshwater unicellular cyanobacterium Synechococcus elongatus PCC 6301 chromosome: gene content and organization.</title>
        <authorList>
            <person name="Sugita C."/>
            <person name="Ogata K."/>
            <person name="Shikata M."/>
            <person name="Jikuya H."/>
            <person name="Takano J."/>
            <person name="Furumichi M."/>
            <person name="Kanehisa M."/>
            <person name="Omata T."/>
            <person name="Sugiura M."/>
            <person name="Sugita M."/>
        </authorList>
    </citation>
    <scope>NUCLEOTIDE SEQUENCE [LARGE SCALE GENOMIC DNA]</scope>
    <source>
        <strain evidence="2">ATCC 27144 / PCC 6301 / SAUG 1402/1</strain>
    </source>
</reference>
<name>A0A0H3K9S9_SYNP6</name>
<evidence type="ECO:0000313" key="1">
    <source>
        <dbReference type="EMBL" id="BAD79680.1"/>
    </source>
</evidence>
<dbReference type="AlphaFoldDB" id="A0A0H3K9S9"/>
<dbReference type="Pfam" id="PF12732">
    <property type="entry name" value="YtxH"/>
    <property type="match status" value="1"/>
</dbReference>
<dbReference type="PANTHER" id="PTHR35792:SF1">
    <property type="entry name" value="SLL0268 PROTEIN"/>
    <property type="match status" value="1"/>
</dbReference>
<protein>
    <recommendedName>
        <fullName evidence="3">Gas vesicle protein</fullName>
    </recommendedName>
</protein>
<dbReference type="eggNOG" id="COG4980">
    <property type="taxonomic scope" value="Bacteria"/>
</dbReference>
<organism evidence="1 2">
    <name type="scientific">Synechococcus sp. (strain ATCC 27144 / PCC 6301 / SAUG 1402/1)</name>
    <name type="common">Anacystis nidulans</name>
    <dbReference type="NCBI Taxonomy" id="269084"/>
    <lineage>
        <taxon>Bacteria</taxon>
        <taxon>Bacillati</taxon>
        <taxon>Cyanobacteriota</taxon>
        <taxon>Cyanophyceae</taxon>
        <taxon>Synechococcales</taxon>
        <taxon>Synechococcaceae</taxon>
        <taxon>Synechococcus</taxon>
    </lineage>
</organism>
<gene>
    <name evidence="1" type="ordered locus">syc1490_d</name>
</gene>
<proteinExistence type="predicted"/>